<sequence>MKTHTVIAYIPFQHSPAKSPDVSPMDYCAFGLLKRALSKRKPTTIDGLWKVVEEEWKSMPLEILRKALPSWKSRCRLIVQKKGCHIEHLKQ</sequence>
<name>A0A4Y2SLN1_ARAVE</name>
<dbReference type="Proteomes" id="UP000499080">
    <property type="component" value="Unassembled WGS sequence"/>
</dbReference>
<keyword evidence="3" id="KW-1185">Reference proteome</keyword>
<proteinExistence type="predicted"/>
<gene>
    <name evidence="1" type="ORF">AVEN_120662_1</name>
    <name evidence="2" type="ORF">AVEN_78869_1</name>
</gene>
<dbReference type="OrthoDB" id="10006939at2759"/>
<accession>A0A4Y2SLN1</accession>
<evidence type="ECO:0000313" key="3">
    <source>
        <dbReference type="Proteomes" id="UP000499080"/>
    </source>
</evidence>
<dbReference type="AlphaFoldDB" id="A0A4Y2SLN1"/>
<comment type="caution">
    <text evidence="2">The sequence shown here is derived from an EMBL/GenBank/DDBJ whole genome shotgun (WGS) entry which is preliminary data.</text>
</comment>
<protein>
    <recommendedName>
        <fullName evidence="4">DDE-1 domain-containing protein</fullName>
    </recommendedName>
</protein>
<evidence type="ECO:0008006" key="4">
    <source>
        <dbReference type="Google" id="ProtNLM"/>
    </source>
</evidence>
<dbReference type="GO" id="GO:0003676">
    <property type="term" value="F:nucleic acid binding"/>
    <property type="evidence" value="ECO:0007669"/>
    <property type="project" value="InterPro"/>
</dbReference>
<dbReference type="Gene3D" id="3.30.420.10">
    <property type="entry name" value="Ribonuclease H-like superfamily/Ribonuclease H"/>
    <property type="match status" value="1"/>
</dbReference>
<evidence type="ECO:0000313" key="1">
    <source>
        <dbReference type="EMBL" id="GBN89118.1"/>
    </source>
</evidence>
<reference evidence="2 3" key="1">
    <citation type="journal article" date="2019" name="Sci. Rep.">
        <title>Orb-weaving spider Araneus ventricosus genome elucidates the spidroin gene catalogue.</title>
        <authorList>
            <person name="Kono N."/>
            <person name="Nakamura H."/>
            <person name="Ohtoshi R."/>
            <person name="Moran D.A.P."/>
            <person name="Shinohara A."/>
            <person name="Yoshida Y."/>
            <person name="Fujiwara M."/>
            <person name="Mori M."/>
            <person name="Tomita M."/>
            <person name="Arakawa K."/>
        </authorList>
    </citation>
    <scope>NUCLEOTIDE SEQUENCE [LARGE SCALE GENOMIC DNA]</scope>
</reference>
<dbReference type="InterPro" id="IPR036397">
    <property type="entry name" value="RNaseH_sf"/>
</dbReference>
<organism evidence="2 3">
    <name type="scientific">Araneus ventricosus</name>
    <name type="common">Orbweaver spider</name>
    <name type="synonym">Epeira ventricosa</name>
    <dbReference type="NCBI Taxonomy" id="182803"/>
    <lineage>
        <taxon>Eukaryota</taxon>
        <taxon>Metazoa</taxon>
        <taxon>Ecdysozoa</taxon>
        <taxon>Arthropoda</taxon>
        <taxon>Chelicerata</taxon>
        <taxon>Arachnida</taxon>
        <taxon>Araneae</taxon>
        <taxon>Araneomorphae</taxon>
        <taxon>Entelegynae</taxon>
        <taxon>Araneoidea</taxon>
        <taxon>Araneidae</taxon>
        <taxon>Araneus</taxon>
    </lineage>
</organism>
<dbReference type="EMBL" id="BGPR01022659">
    <property type="protein sequence ID" value="GBN89174.1"/>
    <property type="molecule type" value="Genomic_DNA"/>
</dbReference>
<dbReference type="EMBL" id="BGPR01022628">
    <property type="protein sequence ID" value="GBN89118.1"/>
    <property type="molecule type" value="Genomic_DNA"/>
</dbReference>
<evidence type="ECO:0000313" key="2">
    <source>
        <dbReference type="EMBL" id="GBN89174.1"/>
    </source>
</evidence>